<dbReference type="EMBL" id="CAXAMM010017224">
    <property type="protein sequence ID" value="CAK9040662.1"/>
    <property type="molecule type" value="Genomic_DNA"/>
</dbReference>
<feature type="region of interest" description="Disordered" evidence="1">
    <location>
        <begin position="54"/>
        <end position="81"/>
    </location>
</feature>
<evidence type="ECO:0000313" key="2">
    <source>
        <dbReference type="EMBL" id="CAK9040662.1"/>
    </source>
</evidence>
<name>A0ABP0LN67_9DINO</name>
<organism evidence="2 3">
    <name type="scientific">Durusdinium trenchii</name>
    <dbReference type="NCBI Taxonomy" id="1381693"/>
    <lineage>
        <taxon>Eukaryota</taxon>
        <taxon>Sar</taxon>
        <taxon>Alveolata</taxon>
        <taxon>Dinophyceae</taxon>
        <taxon>Suessiales</taxon>
        <taxon>Symbiodiniaceae</taxon>
        <taxon>Durusdinium</taxon>
    </lineage>
</organism>
<proteinExistence type="predicted"/>
<keyword evidence="3" id="KW-1185">Reference proteome</keyword>
<feature type="compositionally biased region" description="Polar residues" evidence="1">
    <location>
        <begin position="54"/>
        <end position="63"/>
    </location>
</feature>
<evidence type="ECO:0000313" key="3">
    <source>
        <dbReference type="Proteomes" id="UP001642464"/>
    </source>
</evidence>
<dbReference type="Proteomes" id="UP001642464">
    <property type="component" value="Unassembled WGS sequence"/>
</dbReference>
<comment type="caution">
    <text evidence="2">The sequence shown here is derived from an EMBL/GenBank/DDBJ whole genome shotgun (WGS) entry which is preliminary data.</text>
</comment>
<sequence>MFIPTILLQLAQLQAQRKEVEKLEWKVRSTSEQHAQEMQQKELELAKLRQEIQAQAEKNQENPAIQEELAATRAELQKAHE</sequence>
<gene>
    <name evidence="2" type="ORF">SCF082_LOCUS23594</name>
</gene>
<reference evidence="2 3" key="1">
    <citation type="submission" date="2024-02" db="EMBL/GenBank/DDBJ databases">
        <authorList>
            <person name="Chen Y."/>
            <person name="Shah S."/>
            <person name="Dougan E. K."/>
            <person name="Thang M."/>
            <person name="Chan C."/>
        </authorList>
    </citation>
    <scope>NUCLEOTIDE SEQUENCE [LARGE SCALE GENOMIC DNA]</scope>
</reference>
<feature type="non-terminal residue" evidence="2">
    <location>
        <position position="81"/>
    </location>
</feature>
<accession>A0ABP0LN67</accession>
<protein>
    <submittedName>
        <fullName evidence="2">Uncharacterized protein</fullName>
    </submittedName>
</protein>
<evidence type="ECO:0000256" key="1">
    <source>
        <dbReference type="SAM" id="MobiDB-lite"/>
    </source>
</evidence>